<evidence type="ECO:0000259" key="2">
    <source>
        <dbReference type="Pfam" id="PF06580"/>
    </source>
</evidence>
<feature type="transmembrane region" description="Helical" evidence="1">
    <location>
        <begin position="262"/>
        <end position="282"/>
    </location>
</feature>
<dbReference type="InterPro" id="IPR010559">
    <property type="entry name" value="Sig_transdc_His_kin_internal"/>
</dbReference>
<reference evidence="3 4" key="1">
    <citation type="submission" date="2018-06" db="EMBL/GenBank/DDBJ databases">
        <title>Genomic Encyclopedia of Archaeal and Bacterial Type Strains, Phase II (KMG-II): from individual species to whole genera.</title>
        <authorList>
            <person name="Goeker M."/>
        </authorList>
    </citation>
    <scope>NUCLEOTIDE SEQUENCE [LARGE SCALE GENOMIC DNA]</scope>
    <source>
        <strain evidence="3 4">DSM 23857</strain>
    </source>
</reference>
<keyword evidence="1" id="KW-0472">Membrane</keyword>
<dbReference type="AlphaFoldDB" id="A0A327QXI9"/>
<sequence length="493" mass="56585">MIKKLLQYYEAWMVTVVAILMSLLAVNNREESTWSAFGTHFIQYLGIVTPMIVLLVVRANTLDSKRAHQLWLAAYILYGGTCYVILQTIYYQNAYLIGTILVSIATGIVNGLYNYFFSEKQTKPWWQINFNTFLLIIMCLFALLMAMMSISSEGNPAYDSQERLLIGPVIDGKKILFGFPGFIGYFVQYFTLYWFGYAFFYINQKLLIPILFKQRGLFVYTAGVFGTIMICYPLMAQIAKWMPLDKRLGGIFAASPFDIENGFIAFIIMLFSLPVIWVMDWLQQRHQITILQKQQAETELNLLKQQINPHFFFNTLNNLYALSLTQAKQTPAKIQQLSELMRYVIYQSQSPTVPITAEITYLEDYLSLQSIRKHHPVDISFEKDIDDDQYQIAPLLLVILLENAIKHGIEPSTQESFVDLVLTVKNNNLTFVCTNSVETNPTSHSRGIGLENLARRLQLLYPGNHSLETGYTNNTFTATIKIFAHAIKSIDHR</sequence>
<feature type="transmembrane region" description="Helical" evidence="1">
    <location>
        <begin position="175"/>
        <end position="196"/>
    </location>
</feature>
<feature type="transmembrane region" description="Helical" evidence="1">
    <location>
        <begin position="96"/>
        <end position="116"/>
    </location>
</feature>
<dbReference type="InterPro" id="IPR036890">
    <property type="entry name" value="HATPase_C_sf"/>
</dbReference>
<dbReference type="GO" id="GO:0016020">
    <property type="term" value="C:membrane"/>
    <property type="evidence" value="ECO:0007669"/>
    <property type="project" value="InterPro"/>
</dbReference>
<dbReference type="Pfam" id="PF06580">
    <property type="entry name" value="His_kinase"/>
    <property type="match status" value="1"/>
</dbReference>
<dbReference type="Proteomes" id="UP000249547">
    <property type="component" value="Unassembled WGS sequence"/>
</dbReference>
<feature type="transmembrane region" description="Helical" evidence="1">
    <location>
        <begin position="7"/>
        <end position="26"/>
    </location>
</feature>
<keyword evidence="1" id="KW-1133">Transmembrane helix</keyword>
<feature type="transmembrane region" description="Helical" evidence="1">
    <location>
        <begin position="70"/>
        <end position="90"/>
    </location>
</feature>
<organism evidence="3 4">
    <name type="scientific">Chitinophaga skermanii</name>
    <dbReference type="NCBI Taxonomy" id="331697"/>
    <lineage>
        <taxon>Bacteria</taxon>
        <taxon>Pseudomonadati</taxon>
        <taxon>Bacteroidota</taxon>
        <taxon>Chitinophagia</taxon>
        <taxon>Chitinophagales</taxon>
        <taxon>Chitinophagaceae</taxon>
        <taxon>Chitinophaga</taxon>
    </lineage>
</organism>
<dbReference type="PANTHER" id="PTHR34220:SF7">
    <property type="entry name" value="SENSOR HISTIDINE KINASE YPDA"/>
    <property type="match status" value="1"/>
</dbReference>
<feature type="transmembrane region" description="Helical" evidence="1">
    <location>
        <begin position="217"/>
        <end position="242"/>
    </location>
</feature>
<name>A0A327QXI9_9BACT</name>
<dbReference type="Gene3D" id="3.30.565.10">
    <property type="entry name" value="Histidine kinase-like ATPase, C-terminal domain"/>
    <property type="match status" value="1"/>
</dbReference>
<accession>A0A327QXI9</accession>
<evidence type="ECO:0000256" key="1">
    <source>
        <dbReference type="SAM" id="Phobius"/>
    </source>
</evidence>
<dbReference type="GO" id="GO:0000155">
    <property type="term" value="F:phosphorelay sensor kinase activity"/>
    <property type="evidence" value="ECO:0007669"/>
    <property type="project" value="InterPro"/>
</dbReference>
<dbReference type="OrthoDB" id="9792992at2"/>
<gene>
    <name evidence="3" type="ORF">LX64_01161</name>
</gene>
<comment type="caution">
    <text evidence="3">The sequence shown here is derived from an EMBL/GenBank/DDBJ whole genome shotgun (WGS) entry which is preliminary data.</text>
</comment>
<feature type="transmembrane region" description="Helical" evidence="1">
    <location>
        <begin position="41"/>
        <end position="58"/>
    </location>
</feature>
<keyword evidence="1" id="KW-0812">Transmembrane</keyword>
<proteinExistence type="predicted"/>
<dbReference type="InterPro" id="IPR050640">
    <property type="entry name" value="Bact_2-comp_sensor_kinase"/>
</dbReference>
<evidence type="ECO:0000313" key="4">
    <source>
        <dbReference type="Proteomes" id="UP000249547"/>
    </source>
</evidence>
<feature type="transmembrane region" description="Helical" evidence="1">
    <location>
        <begin position="128"/>
        <end position="150"/>
    </location>
</feature>
<dbReference type="RefSeq" id="WP_158538539.1">
    <property type="nucleotide sequence ID" value="NZ_QLLL01000002.1"/>
</dbReference>
<protein>
    <submittedName>
        <fullName evidence="3">GHKL domain-containing protein</fullName>
    </submittedName>
</protein>
<dbReference type="PANTHER" id="PTHR34220">
    <property type="entry name" value="SENSOR HISTIDINE KINASE YPDA"/>
    <property type="match status" value="1"/>
</dbReference>
<evidence type="ECO:0000313" key="3">
    <source>
        <dbReference type="EMBL" id="RAJ08508.1"/>
    </source>
</evidence>
<dbReference type="EMBL" id="QLLL01000002">
    <property type="protein sequence ID" value="RAJ08508.1"/>
    <property type="molecule type" value="Genomic_DNA"/>
</dbReference>
<feature type="domain" description="Signal transduction histidine kinase internal region" evidence="2">
    <location>
        <begin position="299"/>
        <end position="374"/>
    </location>
</feature>
<keyword evidence="4" id="KW-1185">Reference proteome</keyword>